<feature type="compositionally biased region" description="Low complexity" evidence="1">
    <location>
        <begin position="158"/>
        <end position="170"/>
    </location>
</feature>
<accession>A0A165BAY8</accession>
<evidence type="ECO:0000313" key="2">
    <source>
        <dbReference type="EMBL" id="KZV80224.1"/>
    </source>
</evidence>
<reference evidence="2 3" key="1">
    <citation type="journal article" date="2016" name="Mol. Biol. Evol.">
        <title>Comparative Genomics of Early-Diverging Mushroom-Forming Fungi Provides Insights into the Origins of Lignocellulose Decay Capabilities.</title>
        <authorList>
            <person name="Nagy L.G."/>
            <person name="Riley R."/>
            <person name="Tritt A."/>
            <person name="Adam C."/>
            <person name="Daum C."/>
            <person name="Floudas D."/>
            <person name="Sun H."/>
            <person name="Yadav J.S."/>
            <person name="Pangilinan J."/>
            <person name="Larsson K.H."/>
            <person name="Matsuura K."/>
            <person name="Barry K."/>
            <person name="Labutti K."/>
            <person name="Kuo R."/>
            <person name="Ohm R.A."/>
            <person name="Bhattacharya S.S."/>
            <person name="Shirouzu T."/>
            <person name="Yoshinaga Y."/>
            <person name="Martin F.M."/>
            <person name="Grigoriev I.V."/>
            <person name="Hibbett D.S."/>
        </authorList>
    </citation>
    <scope>NUCLEOTIDE SEQUENCE [LARGE SCALE GENOMIC DNA]</scope>
    <source>
        <strain evidence="2 3">HHB12029</strain>
    </source>
</reference>
<feature type="compositionally biased region" description="Polar residues" evidence="1">
    <location>
        <begin position="172"/>
        <end position="183"/>
    </location>
</feature>
<evidence type="ECO:0000313" key="3">
    <source>
        <dbReference type="Proteomes" id="UP000077266"/>
    </source>
</evidence>
<organism evidence="2 3">
    <name type="scientific">Exidia glandulosa HHB12029</name>
    <dbReference type="NCBI Taxonomy" id="1314781"/>
    <lineage>
        <taxon>Eukaryota</taxon>
        <taxon>Fungi</taxon>
        <taxon>Dikarya</taxon>
        <taxon>Basidiomycota</taxon>
        <taxon>Agaricomycotina</taxon>
        <taxon>Agaricomycetes</taxon>
        <taxon>Auriculariales</taxon>
        <taxon>Exidiaceae</taxon>
        <taxon>Exidia</taxon>
    </lineage>
</organism>
<evidence type="ECO:0000256" key="1">
    <source>
        <dbReference type="SAM" id="MobiDB-lite"/>
    </source>
</evidence>
<proteinExistence type="predicted"/>
<name>A0A165BAY8_EXIGL</name>
<feature type="region of interest" description="Disordered" evidence="1">
    <location>
        <begin position="105"/>
        <end position="190"/>
    </location>
</feature>
<dbReference type="Proteomes" id="UP000077266">
    <property type="component" value="Unassembled WGS sequence"/>
</dbReference>
<dbReference type="AlphaFoldDB" id="A0A165BAY8"/>
<protein>
    <submittedName>
        <fullName evidence="2">Uncharacterized protein</fullName>
    </submittedName>
</protein>
<dbReference type="EMBL" id="KV426506">
    <property type="protein sequence ID" value="KZV80224.1"/>
    <property type="molecule type" value="Genomic_DNA"/>
</dbReference>
<keyword evidence="3" id="KW-1185">Reference proteome</keyword>
<feature type="region of interest" description="Disordered" evidence="1">
    <location>
        <begin position="221"/>
        <end position="244"/>
    </location>
</feature>
<sequence length="405" mass="43750">MGIYSRTSNSRYYTRSAFKLKSFTRTCTMSFKSKLSRRRSALKHKQFHKVATASAIRKRSIARKLYKACHRVANAHAMHAARPAPVPTLVTRSIPQVRGFLVLQVTPTSSGKRKRTQREHVSPASSPISPHGAARSPAESEASTSRATLDVEPRSPRSQESSSFSLFPASGDNASALRSSSRFDTPEPEEIQHVHPVLAPVPVPAPAPTPKPMASLLTRVPYRQPAPPPVKSSSSKSSQPKRRRLANAYKEGVIKSALRRALLAHHRSSSSSPVGVGLSLVAGVLARARAAMGVTSSSASQPTLPVPPSTSSRSIFAPIPTPMPLPAKGTPPSSNTQRGVLRPRKRLQLGPWLVLVERRMKLRQVLSGKGKQVVPLPKLRTGLSVPAAKDVKQVLRREGSALVAC</sequence>
<dbReference type="InParanoid" id="A0A165BAY8"/>
<gene>
    <name evidence="2" type="ORF">EXIGLDRAFT_430283</name>
</gene>